<dbReference type="Proteomes" id="UP000184147">
    <property type="component" value="Unassembled WGS sequence"/>
</dbReference>
<evidence type="ECO:0000313" key="2">
    <source>
        <dbReference type="EMBL" id="SHE85749.1"/>
    </source>
</evidence>
<protein>
    <submittedName>
        <fullName evidence="2">Uncharacterized protein</fullName>
    </submittedName>
</protein>
<evidence type="ECO:0000313" key="3">
    <source>
        <dbReference type="Proteomes" id="UP000184147"/>
    </source>
</evidence>
<feature type="transmembrane region" description="Helical" evidence="1">
    <location>
        <begin position="12"/>
        <end position="29"/>
    </location>
</feature>
<dbReference type="EMBL" id="FQVQ01000001">
    <property type="protein sequence ID" value="SHE85749.1"/>
    <property type="molecule type" value="Genomic_DNA"/>
</dbReference>
<reference evidence="2 3" key="1">
    <citation type="submission" date="2016-11" db="EMBL/GenBank/DDBJ databases">
        <authorList>
            <person name="Jaros S."/>
            <person name="Januszkiewicz K."/>
            <person name="Wedrychowicz H."/>
        </authorList>
    </citation>
    <scope>NUCLEOTIDE SEQUENCE [LARGE SCALE GENOMIC DNA]</scope>
    <source>
        <strain evidence="2 3">DSM 25660</strain>
    </source>
</reference>
<proteinExistence type="predicted"/>
<name>A0A1M4WWY0_9FLAO</name>
<sequence length="69" mass="8358">MNDIFRTEKEFYIIVFLFTVTLLLVIYLIRKTFLRLRKLDKDELIKERDKSLNKSSKSNIVKMILDLFS</sequence>
<dbReference type="RefSeq" id="WP_143161678.1">
    <property type="nucleotide sequence ID" value="NZ_FQVQ01000001.1"/>
</dbReference>
<gene>
    <name evidence="2" type="ORF">SAMN05444377_101451</name>
</gene>
<dbReference type="AlphaFoldDB" id="A0A1M4WWY0"/>
<keyword evidence="1" id="KW-0812">Transmembrane</keyword>
<keyword evidence="3" id="KW-1185">Reference proteome</keyword>
<keyword evidence="1" id="KW-0472">Membrane</keyword>
<keyword evidence="1" id="KW-1133">Transmembrane helix</keyword>
<evidence type="ECO:0000256" key="1">
    <source>
        <dbReference type="SAM" id="Phobius"/>
    </source>
</evidence>
<organism evidence="2 3">
    <name type="scientific">Flavobacterium fontis</name>
    <dbReference type="NCBI Taxonomy" id="1124188"/>
    <lineage>
        <taxon>Bacteria</taxon>
        <taxon>Pseudomonadati</taxon>
        <taxon>Bacteroidota</taxon>
        <taxon>Flavobacteriia</taxon>
        <taxon>Flavobacteriales</taxon>
        <taxon>Flavobacteriaceae</taxon>
        <taxon>Flavobacterium</taxon>
    </lineage>
</organism>
<accession>A0A1M4WWY0</accession>